<organism evidence="2 3">
    <name type="scientific">Dimargaris verticillata</name>
    <dbReference type="NCBI Taxonomy" id="2761393"/>
    <lineage>
        <taxon>Eukaryota</taxon>
        <taxon>Fungi</taxon>
        <taxon>Fungi incertae sedis</taxon>
        <taxon>Zoopagomycota</taxon>
        <taxon>Kickxellomycotina</taxon>
        <taxon>Dimargaritomycetes</taxon>
        <taxon>Dimargaritales</taxon>
        <taxon>Dimargaritaceae</taxon>
        <taxon>Dimargaris</taxon>
    </lineage>
</organism>
<dbReference type="Gene3D" id="1.20.58.480">
    <property type="match status" value="1"/>
</dbReference>
<feature type="compositionally biased region" description="Polar residues" evidence="1">
    <location>
        <begin position="132"/>
        <end position="150"/>
    </location>
</feature>
<dbReference type="AlphaFoldDB" id="A0A9W8B001"/>
<name>A0A9W8B001_9FUNG</name>
<protein>
    <submittedName>
        <fullName evidence="2">Uncharacterized protein</fullName>
    </submittedName>
</protein>
<accession>A0A9W8B001</accession>
<sequence length="207" mass="21626">MVARYIISPARRGKSGTAIPQPQATPVSQDSAVSLTSSGSNDLNMLTSSLISTASTIHDAASAPVPDINGNDYSAGPGSDRASMDLPATTTLPTPLSPSDRILSVFSFSLWRRFVTGSDEYTEPVAPIPAPMSSSLDGQSQPLSERSGAQHSKVGLGFMSKQHQLLSSTLATSISTAPKRQTIVGAGGTSAMQFIKQARDNTTKVFL</sequence>
<gene>
    <name evidence="2" type="ORF">H4R34_005750</name>
</gene>
<reference evidence="2" key="1">
    <citation type="submission" date="2022-07" db="EMBL/GenBank/DDBJ databases">
        <title>Phylogenomic reconstructions and comparative analyses of Kickxellomycotina fungi.</title>
        <authorList>
            <person name="Reynolds N.K."/>
            <person name="Stajich J.E."/>
            <person name="Barry K."/>
            <person name="Grigoriev I.V."/>
            <person name="Crous P."/>
            <person name="Smith M.E."/>
        </authorList>
    </citation>
    <scope>NUCLEOTIDE SEQUENCE</scope>
    <source>
        <strain evidence="2">RSA 567</strain>
    </source>
</reference>
<comment type="caution">
    <text evidence="2">The sequence shown here is derived from an EMBL/GenBank/DDBJ whole genome shotgun (WGS) entry which is preliminary data.</text>
</comment>
<evidence type="ECO:0000256" key="1">
    <source>
        <dbReference type="SAM" id="MobiDB-lite"/>
    </source>
</evidence>
<feature type="compositionally biased region" description="Polar residues" evidence="1">
    <location>
        <begin position="18"/>
        <end position="38"/>
    </location>
</feature>
<evidence type="ECO:0000313" key="3">
    <source>
        <dbReference type="Proteomes" id="UP001151582"/>
    </source>
</evidence>
<dbReference type="Proteomes" id="UP001151582">
    <property type="component" value="Unassembled WGS sequence"/>
</dbReference>
<dbReference type="EMBL" id="JANBQB010001382">
    <property type="protein sequence ID" value="KAJ1971423.1"/>
    <property type="molecule type" value="Genomic_DNA"/>
</dbReference>
<keyword evidence="3" id="KW-1185">Reference proteome</keyword>
<feature type="region of interest" description="Disordered" evidence="1">
    <location>
        <begin position="62"/>
        <end position="81"/>
    </location>
</feature>
<evidence type="ECO:0000313" key="2">
    <source>
        <dbReference type="EMBL" id="KAJ1971423.1"/>
    </source>
</evidence>
<proteinExistence type="predicted"/>
<feature type="region of interest" description="Disordered" evidence="1">
    <location>
        <begin position="125"/>
        <end position="151"/>
    </location>
</feature>
<feature type="region of interest" description="Disordered" evidence="1">
    <location>
        <begin position="7"/>
        <end position="38"/>
    </location>
</feature>